<organism evidence="1 2">
    <name type="scientific">Lacinutrix iliipiscaria</name>
    <dbReference type="NCBI Taxonomy" id="1230532"/>
    <lineage>
        <taxon>Bacteria</taxon>
        <taxon>Pseudomonadati</taxon>
        <taxon>Bacteroidota</taxon>
        <taxon>Flavobacteriia</taxon>
        <taxon>Flavobacteriales</taxon>
        <taxon>Flavobacteriaceae</taxon>
        <taxon>Lacinutrix</taxon>
    </lineage>
</organism>
<gene>
    <name evidence="1" type="ORF">ACFS5M_00410</name>
</gene>
<dbReference type="SUPFAM" id="SSF53756">
    <property type="entry name" value="UDP-Glycosyltransferase/glycogen phosphorylase"/>
    <property type="match status" value="1"/>
</dbReference>
<evidence type="ECO:0000313" key="2">
    <source>
        <dbReference type="Proteomes" id="UP001597533"/>
    </source>
</evidence>
<dbReference type="EMBL" id="JBHUOV010000001">
    <property type="protein sequence ID" value="MFD2822110.1"/>
    <property type="molecule type" value="Genomic_DNA"/>
</dbReference>
<keyword evidence="2" id="KW-1185">Reference proteome</keyword>
<dbReference type="RefSeq" id="WP_183484210.1">
    <property type="nucleotide sequence ID" value="NZ_JBHUOV010000001.1"/>
</dbReference>
<dbReference type="Gene3D" id="3.40.50.2000">
    <property type="entry name" value="Glycogen Phosphorylase B"/>
    <property type="match status" value="1"/>
</dbReference>
<accession>A0ABW5WJU7</accession>
<protein>
    <submittedName>
        <fullName evidence="1">Glycosyltransferase family protein</fullName>
    </submittedName>
</protein>
<comment type="caution">
    <text evidence="1">The sequence shown here is derived from an EMBL/GenBank/DDBJ whole genome shotgun (WGS) entry which is preliminary data.</text>
</comment>
<reference evidence="2" key="1">
    <citation type="journal article" date="2019" name="Int. J. Syst. Evol. Microbiol.">
        <title>The Global Catalogue of Microorganisms (GCM) 10K type strain sequencing project: providing services to taxonomists for standard genome sequencing and annotation.</title>
        <authorList>
            <consortium name="The Broad Institute Genomics Platform"/>
            <consortium name="The Broad Institute Genome Sequencing Center for Infectious Disease"/>
            <person name="Wu L."/>
            <person name="Ma J."/>
        </authorList>
    </citation>
    <scope>NUCLEOTIDE SEQUENCE [LARGE SCALE GENOMIC DNA]</scope>
    <source>
        <strain evidence="2">KCTC 32141</strain>
    </source>
</reference>
<dbReference type="Pfam" id="PF13528">
    <property type="entry name" value="Glyco_trans_1_3"/>
    <property type="match status" value="1"/>
</dbReference>
<evidence type="ECO:0000313" key="1">
    <source>
        <dbReference type="EMBL" id="MFD2822110.1"/>
    </source>
</evidence>
<proteinExistence type="predicted"/>
<sequence>MKILYAIQGTGNGHLSRAKEVIPALLSRAQVDILVSGTQSDIDLPYPIKYKLSGISFVFGKNGGIDYWKSLRANNLFRIIKEIRACNVKAYDLIINDFEPITAWASYLNQDINCVALSHQSALLSKQSPKPEKRNRIGEFILRNYAPTIVNYGFHFKRYDKNINLPIIRKDIRMQQVKEKNYYVIYLPAYSDKNIIEVLSKLKTNAKWYVFSKHSKKSYKVNHIKIKPVGEAQFEKRLAYCKGVICGAGFETPAEALYLRKKLLVIPMKGQYEQLYNAASLKGIGVDVLPEFNRKHLQFVENWMHKTQKIELDFPDKTQFIIDEIITNHIIATELSNDIMQQIY</sequence>
<dbReference type="Proteomes" id="UP001597533">
    <property type="component" value="Unassembled WGS sequence"/>
</dbReference>
<name>A0ABW5WJU7_9FLAO</name>